<sequence length="684" mass="79350">MQKSLPVTEFLHGGDYNPEQWLDNPHIIDLDFNYFKKANINNITIGIFSWAKLEPTEGHFDFTWLDDIFKRMEKQNGHVILATPSGAKPRWLAEKYPETLRVEANGQRNIFGERHNHCFTSPIYRKKVQIINQKLAERYGKKSSLILWHISNEFGGACYCDLCQAAFRDWLKEKYKTLANLNHAYWADFWSHTYTDWQQVHSPAPQGDSNLLGLNLDWHRFVTDQTIDFYENETNPLRKLTPNIPITTNFMGGNPPESHVHYDLDYQKFAKHVDIISWDSYPNWGNGYESTKKLAMKTALMNDVMRSLKNQNYLIMESTPSQVNWHPFNRPKLPGMHLMGSLQQIAHGANSVNYFQLHQSRGSSEMFHGAVIDHSLSDQTRVFKEVSAVGDTLKKLKPALHANHQLAKVAIVYDYDNMWALDDARNYANETKKYWQTIQNHYQFFWEHDIPVDLISTQDCLTNYQLVIDPLHFMMNQQFADKLKHFVTAGGILIGTYLTGRVDENFLAYLGGWPKALQDIYGIDFIETDTLYPEQNNHFIYKDISYKTSDYCDVIKLHSAQVLATYSDCFYTNTPSITKNRLGQGYAFYLAARTNTDFLSIFYQDIVNDYKLVNSLPIHKDNSEISIQTRSDSNATYYFIINFSETPQTIKTQKTLFDINAEHDLLAGKYTLDAYAVKILKENK</sequence>
<proteinExistence type="inferred from homology"/>
<dbReference type="Proteomes" id="UP001057481">
    <property type="component" value="Unassembled WGS sequence"/>
</dbReference>
<dbReference type="PANTHER" id="PTHR36447">
    <property type="entry name" value="BETA-GALACTOSIDASE GANA"/>
    <property type="match status" value="1"/>
</dbReference>
<dbReference type="PANTHER" id="PTHR36447:SF1">
    <property type="entry name" value="BETA-GALACTOSIDASE GANA"/>
    <property type="match status" value="1"/>
</dbReference>
<dbReference type="InterPro" id="IPR003476">
    <property type="entry name" value="Glyco_hydro_42"/>
</dbReference>
<feature type="domain" description="Beta-galactosidase trimerisation" evidence="8">
    <location>
        <begin position="407"/>
        <end position="612"/>
    </location>
</feature>
<dbReference type="InterPro" id="IPR017853">
    <property type="entry name" value="GH"/>
</dbReference>
<gene>
    <name evidence="10" type="ORF">KAK10_05755</name>
</gene>
<dbReference type="SUPFAM" id="SSF52317">
    <property type="entry name" value="Class I glutamine amidotransferase-like"/>
    <property type="match status" value="1"/>
</dbReference>
<dbReference type="Pfam" id="PF08532">
    <property type="entry name" value="Glyco_hydro_42M"/>
    <property type="match status" value="1"/>
</dbReference>
<comment type="similarity">
    <text evidence="2 6">Belongs to the glycosyl hydrolase 42 family.</text>
</comment>
<dbReference type="CDD" id="cd03143">
    <property type="entry name" value="A4_beta-galactosidase_middle_domain"/>
    <property type="match status" value="1"/>
</dbReference>
<dbReference type="InterPro" id="IPR013739">
    <property type="entry name" value="Beta_galactosidase_C"/>
</dbReference>
<protein>
    <recommendedName>
        <fullName evidence="3 6">Beta-galactosidase</fullName>
        <shortName evidence="6">Beta-gal</shortName>
        <ecNumber evidence="3 6">3.2.1.23</ecNumber>
    </recommendedName>
</protein>
<evidence type="ECO:0000256" key="5">
    <source>
        <dbReference type="ARBA" id="ARBA00023295"/>
    </source>
</evidence>
<keyword evidence="5 6" id="KW-0326">Glycosidase</keyword>
<reference evidence="10" key="1">
    <citation type="submission" date="2021-04" db="EMBL/GenBank/DDBJ databases">
        <title>Taxonomic assessment of Weissella genus.</title>
        <authorList>
            <person name="Fanelli F."/>
            <person name="Chieffi D."/>
            <person name="Dell'Aquila A."/>
            <person name="Gyu-Sung C."/>
            <person name="Franz C.M.A.P."/>
            <person name="Fusco V."/>
        </authorList>
    </citation>
    <scope>NUCLEOTIDE SEQUENCE</scope>
    <source>
        <strain evidence="10">LMG 25373</strain>
    </source>
</reference>
<comment type="caution">
    <text evidence="10">The sequence shown here is derived from an EMBL/GenBank/DDBJ whole genome shotgun (WGS) entry which is preliminary data.</text>
</comment>
<keyword evidence="4 6" id="KW-0378">Hydrolase</keyword>
<evidence type="ECO:0000256" key="6">
    <source>
        <dbReference type="PIRNR" id="PIRNR001084"/>
    </source>
</evidence>
<dbReference type="EMBL" id="JAGMVS010000063">
    <property type="protein sequence ID" value="MCM2437412.1"/>
    <property type="molecule type" value="Genomic_DNA"/>
</dbReference>
<dbReference type="InterPro" id="IPR013738">
    <property type="entry name" value="Beta_galactosidase_Trimer"/>
</dbReference>
<name>A0ABT0VHU9_9LACO</name>
<evidence type="ECO:0000259" key="8">
    <source>
        <dbReference type="Pfam" id="PF08532"/>
    </source>
</evidence>
<dbReference type="Pfam" id="PF08533">
    <property type="entry name" value="Glyco_hydro_42C"/>
    <property type="match status" value="1"/>
</dbReference>
<evidence type="ECO:0000256" key="2">
    <source>
        <dbReference type="ARBA" id="ARBA00005940"/>
    </source>
</evidence>
<dbReference type="PIRSF" id="PIRSF001084">
    <property type="entry name" value="B-galactosidase"/>
    <property type="match status" value="1"/>
</dbReference>
<dbReference type="InterPro" id="IPR013529">
    <property type="entry name" value="Glyco_hydro_42_N"/>
</dbReference>
<accession>A0ABT0VHU9</accession>
<evidence type="ECO:0000313" key="10">
    <source>
        <dbReference type="EMBL" id="MCM2437412.1"/>
    </source>
</evidence>
<dbReference type="InterPro" id="IPR029062">
    <property type="entry name" value="Class_I_gatase-like"/>
</dbReference>
<evidence type="ECO:0000259" key="7">
    <source>
        <dbReference type="Pfam" id="PF02449"/>
    </source>
</evidence>
<evidence type="ECO:0000256" key="4">
    <source>
        <dbReference type="ARBA" id="ARBA00022801"/>
    </source>
</evidence>
<dbReference type="SUPFAM" id="SSF51445">
    <property type="entry name" value="(Trans)glycosidases"/>
    <property type="match status" value="1"/>
</dbReference>
<feature type="domain" description="Glycoside hydrolase family 42 N-terminal" evidence="7">
    <location>
        <begin position="15"/>
        <end position="396"/>
    </location>
</feature>
<comment type="catalytic activity">
    <reaction evidence="1 6">
        <text>Hydrolysis of terminal non-reducing beta-D-galactose residues in beta-D-galactosides.</text>
        <dbReference type="EC" id="3.2.1.23"/>
    </reaction>
</comment>
<dbReference type="Gene3D" id="3.40.50.880">
    <property type="match status" value="1"/>
</dbReference>
<dbReference type="EC" id="3.2.1.23" evidence="3 6"/>
<dbReference type="Gene3D" id="3.20.20.80">
    <property type="entry name" value="Glycosidases"/>
    <property type="match status" value="1"/>
</dbReference>
<organism evidence="10 11">
    <name type="scientific">Periweissella beninensis</name>
    <dbReference type="NCBI Taxonomy" id="504936"/>
    <lineage>
        <taxon>Bacteria</taxon>
        <taxon>Bacillati</taxon>
        <taxon>Bacillota</taxon>
        <taxon>Bacilli</taxon>
        <taxon>Lactobacillales</taxon>
        <taxon>Lactobacillaceae</taxon>
        <taxon>Periweissella</taxon>
    </lineage>
</organism>
<evidence type="ECO:0000313" key="11">
    <source>
        <dbReference type="Proteomes" id="UP001057481"/>
    </source>
</evidence>
<dbReference type="RefSeq" id="WP_205143449.1">
    <property type="nucleotide sequence ID" value="NZ_JAFBDN010000006.1"/>
</dbReference>
<feature type="domain" description="Beta-galactosidase C-terminal" evidence="9">
    <location>
        <begin position="625"/>
        <end position="682"/>
    </location>
</feature>
<keyword evidence="11" id="KW-1185">Reference proteome</keyword>
<dbReference type="Pfam" id="PF02449">
    <property type="entry name" value="Glyco_hydro_42"/>
    <property type="match status" value="1"/>
</dbReference>
<evidence type="ECO:0000256" key="1">
    <source>
        <dbReference type="ARBA" id="ARBA00001412"/>
    </source>
</evidence>
<evidence type="ECO:0000259" key="9">
    <source>
        <dbReference type="Pfam" id="PF08533"/>
    </source>
</evidence>
<dbReference type="InterPro" id="IPR013780">
    <property type="entry name" value="Glyco_hydro_b"/>
</dbReference>
<dbReference type="Gene3D" id="2.60.40.1180">
    <property type="entry name" value="Golgi alpha-mannosidase II"/>
    <property type="match status" value="1"/>
</dbReference>
<evidence type="ECO:0000256" key="3">
    <source>
        <dbReference type="ARBA" id="ARBA00012756"/>
    </source>
</evidence>